<reference evidence="1" key="1">
    <citation type="submission" date="2022-04" db="EMBL/GenBank/DDBJ databases">
        <title>Chromosome-scale genome assembly of Holotrichia oblita Faldermann.</title>
        <authorList>
            <person name="Rongchong L."/>
        </authorList>
    </citation>
    <scope>NUCLEOTIDE SEQUENCE</scope>
    <source>
        <strain evidence="1">81SQS9</strain>
    </source>
</reference>
<keyword evidence="1" id="KW-0695">RNA-directed DNA polymerase</keyword>
<accession>A0ACB9TE56</accession>
<dbReference type="Proteomes" id="UP001056778">
    <property type="component" value="Chromosome 3"/>
</dbReference>
<evidence type="ECO:0000313" key="2">
    <source>
        <dbReference type="Proteomes" id="UP001056778"/>
    </source>
</evidence>
<evidence type="ECO:0000313" key="1">
    <source>
        <dbReference type="EMBL" id="KAI4465074.1"/>
    </source>
</evidence>
<keyword evidence="1" id="KW-0808">Transferase</keyword>
<sequence length="235" mass="26828">MIHKGGDKLDPANYRGISLINTVTKIFTTILHNRLSEWCEQYIILPEEQSGFRHNRGCIDNIYILISVVGLNIMPKSSYLYAIFVDFKKAFDSIDHRKLWLKLYKIGVSGKNVRILKALYDNIRIMVPGYEQTPEFVDIAAGVLQGDSLSPLLFSIFIADIVEYFVRHGMEGVKITSRKSIVMLLYANDIVLFARSPIDGNKKLEILHKYCVENSLDLNTDKNESSLVHQSLEQD</sequence>
<keyword evidence="1" id="KW-0548">Nucleotidyltransferase</keyword>
<keyword evidence="2" id="KW-1185">Reference proteome</keyword>
<protein>
    <submittedName>
        <fullName evidence="1">Reverse transcriptase (Rna-dependent dna polymerase)</fullName>
    </submittedName>
</protein>
<dbReference type="EMBL" id="CM043017">
    <property type="protein sequence ID" value="KAI4465074.1"/>
    <property type="molecule type" value="Genomic_DNA"/>
</dbReference>
<comment type="caution">
    <text evidence="1">The sequence shown here is derived from an EMBL/GenBank/DDBJ whole genome shotgun (WGS) entry which is preliminary data.</text>
</comment>
<gene>
    <name evidence="1" type="ORF">MML48_3g00006017</name>
</gene>
<organism evidence="1 2">
    <name type="scientific">Holotrichia oblita</name>
    <name type="common">Chafer beetle</name>
    <dbReference type="NCBI Taxonomy" id="644536"/>
    <lineage>
        <taxon>Eukaryota</taxon>
        <taxon>Metazoa</taxon>
        <taxon>Ecdysozoa</taxon>
        <taxon>Arthropoda</taxon>
        <taxon>Hexapoda</taxon>
        <taxon>Insecta</taxon>
        <taxon>Pterygota</taxon>
        <taxon>Neoptera</taxon>
        <taxon>Endopterygota</taxon>
        <taxon>Coleoptera</taxon>
        <taxon>Polyphaga</taxon>
        <taxon>Scarabaeiformia</taxon>
        <taxon>Scarabaeidae</taxon>
        <taxon>Melolonthinae</taxon>
        <taxon>Holotrichia</taxon>
    </lineage>
</organism>
<proteinExistence type="predicted"/>
<name>A0ACB9TE56_HOLOL</name>